<keyword evidence="3" id="KW-0813">Transport</keyword>
<feature type="transmembrane region" description="Helical" evidence="8">
    <location>
        <begin position="270"/>
        <end position="297"/>
    </location>
</feature>
<evidence type="ECO:0000256" key="4">
    <source>
        <dbReference type="ARBA" id="ARBA00022475"/>
    </source>
</evidence>
<feature type="transmembrane region" description="Helical" evidence="8">
    <location>
        <begin position="351"/>
        <end position="377"/>
    </location>
</feature>
<feature type="transmembrane region" description="Helical" evidence="8">
    <location>
        <begin position="473"/>
        <end position="496"/>
    </location>
</feature>
<dbReference type="AlphaFoldDB" id="A0A1H2URV6"/>
<comment type="subcellular location">
    <subcellularLocation>
        <location evidence="1">Cell membrane</location>
        <topology evidence="1">Multi-pass membrane protein</topology>
    </subcellularLocation>
</comment>
<feature type="transmembrane region" description="Helical" evidence="8">
    <location>
        <begin position="317"/>
        <end position="339"/>
    </location>
</feature>
<evidence type="ECO:0000256" key="6">
    <source>
        <dbReference type="ARBA" id="ARBA00022989"/>
    </source>
</evidence>
<evidence type="ECO:0000256" key="3">
    <source>
        <dbReference type="ARBA" id="ARBA00022448"/>
    </source>
</evidence>
<feature type="transmembrane region" description="Helical" evidence="8">
    <location>
        <begin position="446"/>
        <end position="467"/>
    </location>
</feature>
<name>A0A1H2URV6_9BACI</name>
<evidence type="ECO:0000256" key="2">
    <source>
        <dbReference type="ARBA" id="ARBA00005658"/>
    </source>
</evidence>
<dbReference type="RefSeq" id="WP_091614056.1">
    <property type="nucleotide sequence ID" value="NZ_FNNC01000003.1"/>
</dbReference>
<sequence length="524" mass="56913">MSSQSPNHWKNNDWPVTLLSGGLLILFVVFSLINAGAVGQFVTTTFNWAVTFFGAFWQVLLLATFFIGLYIGFSKYGRVRLGNLAEPEFSYFKWLSIIMCTLLAGGGVFWAAAEPIYHFMDLPPVFSGLESSSSEAVQPALAQSFLHWGFLAWAILGTLSTIVLMHAHYDKGMPLRPRTLLYPVFGEKIAVHSPLGTIVDVCSIVSVAAGTIGPIGFLGTQAGYGFETLMGIPNNFPTQFMIIAGLVAIASISAVTGIHKGIQLLSRFNVWFTIVLILFILLIGPGGFILDAFISSFGVYTQEFAQMSSFRGSNEWLGLWTVFFWGWFLGYGPMMAIFITRISRGRTIRQLILAVAVIAPLVTNFWFTIVGGSGIFYELNNPGSVSDALFESGMPASMIAIVQQLPLGTFIAFCFLLVTILFVVTTTDSMSYTISIVVSDSEEPHPAIRVFWVIIMGAVAACLLFIGEGSVDALQSFIVVAAVPVSLILLPTLWLAPKAAKAMAQKQGITSSSSIDGEIKKEAK</sequence>
<keyword evidence="5 8" id="KW-0812">Transmembrane</keyword>
<reference evidence="9 10" key="1">
    <citation type="submission" date="2016-10" db="EMBL/GenBank/DDBJ databases">
        <authorList>
            <person name="de Groot N.N."/>
        </authorList>
    </citation>
    <scope>NUCLEOTIDE SEQUENCE [LARGE SCALE GENOMIC DNA]</scope>
    <source>
        <strain evidence="9 10">DSM 23126</strain>
    </source>
</reference>
<feature type="transmembrane region" description="Helical" evidence="8">
    <location>
        <begin position="48"/>
        <end position="73"/>
    </location>
</feature>
<organism evidence="9 10">
    <name type="scientific">Marinococcus luteus</name>
    <dbReference type="NCBI Taxonomy" id="1122204"/>
    <lineage>
        <taxon>Bacteria</taxon>
        <taxon>Bacillati</taxon>
        <taxon>Bacillota</taxon>
        <taxon>Bacilli</taxon>
        <taxon>Bacillales</taxon>
        <taxon>Bacillaceae</taxon>
        <taxon>Marinococcus</taxon>
    </lineage>
</organism>
<protein>
    <submittedName>
        <fullName evidence="9">Choline/carnitine/betaine transport</fullName>
    </submittedName>
</protein>
<feature type="transmembrane region" description="Helical" evidence="8">
    <location>
        <begin position="198"/>
        <end position="219"/>
    </location>
</feature>
<dbReference type="OrthoDB" id="9775735at2"/>
<dbReference type="Proteomes" id="UP000199488">
    <property type="component" value="Unassembled WGS sequence"/>
</dbReference>
<dbReference type="Pfam" id="PF02028">
    <property type="entry name" value="BCCT"/>
    <property type="match status" value="1"/>
</dbReference>
<dbReference type="InterPro" id="IPR000060">
    <property type="entry name" value="BCCT_transptr"/>
</dbReference>
<proteinExistence type="inferred from homology"/>
<comment type="similarity">
    <text evidence="2">Belongs to the BCCT transporter (TC 2.A.15) family.</text>
</comment>
<dbReference type="PANTHER" id="PTHR30047:SF7">
    <property type="entry name" value="HIGH-AFFINITY CHOLINE TRANSPORT PROTEIN"/>
    <property type="match status" value="1"/>
</dbReference>
<dbReference type="GO" id="GO:0005886">
    <property type="term" value="C:plasma membrane"/>
    <property type="evidence" value="ECO:0007669"/>
    <property type="project" value="UniProtKB-SubCell"/>
</dbReference>
<accession>A0A1H2URV6</accession>
<gene>
    <name evidence="9" type="ORF">SAMN05421781_1837</name>
</gene>
<evidence type="ECO:0000313" key="9">
    <source>
        <dbReference type="EMBL" id="SDW58329.1"/>
    </source>
</evidence>
<evidence type="ECO:0000256" key="1">
    <source>
        <dbReference type="ARBA" id="ARBA00004651"/>
    </source>
</evidence>
<dbReference type="GO" id="GO:0022857">
    <property type="term" value="F:transmembrane transporter activity"/>
    <property type="evidence" value="ECO:0007669"/>
    <property type="project" value="InterPro"/>
</dbReference>
<feature type="transmembrane region" description="Helical" evidence="8">
    <location>
        <begin position="239"/>
        <end position="258"/>
    </location>
</feature>
<keyword evidence="4" id="KW-1003">Cell membrane</keyword>
<evidence type="ECO:0000256" key="5">
    <source>
        <dbReference type="ARBA" id="ARBA00022692"/>
    </source>
</evidence>
<feature type="transmembrane region" description="Helical" evidence="8">
    <location>
        <begin position="397"/>
        <end position="425"/>
    </location>
</feature>
<feature type="transmembrane region" description="Helical" evidence="8">
    <location>
        <begin position="94"/>
        <end position="113"/>
    </location>
</feature>
<dbReference type="EMBL" id="FNNC01000003">
    <property type="protein sequence ID" value="SDW58329.1"/>
    <property type="molecule type" value="Genomic_DNA"/>
</dbReference>
<dbReference type="STRING" id="1122204.SAMN05421781_1837"/>
<keyword evidence="6 8" id="KW-1133">Transmembrane helix</keyword>
<feature type="transmembrane region" description="Helical" evidence="8">
    <location>
        <begin position="21"/>
        <end position="42"/>
    </location>
</feature>
<keyword evidence="10" id="KW-1185">Reference proteome</keyword>
<feature type="transmembrane region" description="Helical" evidence="8">
    <location>
        <begin position="145"/>
        <end position="169"/>
    </location>
</feature>
<dbReference type="PANTHER" id="PTHR30047">
    <property type="entry name" value="HIGH-AFFINITY CHOLINE TRANSPORT PROTEIN-RELATED"/>
    <property type="match status" value="1"/>
</dbReference>
<evidence type="ECO:0000256" key="8">
    <source>
        <dbReference type="SAM" id="Phobius"/>
    </source>
</evidence>
<evidence type="ECO:0000313" key="10">
    <source>
        <dbReference type="Proteomes" id="UP000199488"/>
    </source>
</evidence>
<evidence type="ECO:0000256" key="7">
    <source>
        <dbReference type="ARBA" id="ARBA00023136"/>
    </source>
</evidence>
<keyword evidence="7 8" id="KW-0472">Membrane</keyword>